<comment type="similarity">
    <text evidence="1">Belongs to the RMI1 family.</text>
</comment>
<evidence type="ECO:0000256" key="1">
    <source>
        <dbReference type="ARBA" id="ARBA00006395"/>
    </source>
</evidence>
<evidence type="ECO:0000259" key="4">
    <source>
        <dbReference type="Pfam" id="PF08585"/>
    </source>
</evidence>
<feature type="compositionally biased region" description="Polar residues" evidence="3">
    <location>
        <begin position="220"/>
        <end position="236"/>
    </location>
</feature>
<dbReference type="Proteomes" id="UP001307889">
    <property type="component" value="Chromosome 1"/>
</dbReference>
<feature type="compositionally biased region" description="Polar residues" evidence="3">
    <location>
        <begin position="422"/>
        <end position="433"/>
    </location>
</feature>
<feature type="compositionally biased region" description="Basic and acidic residues" evidence="3">
    <location>
        <begin position="107"/>
        <end position="125"/>
    </location>
</feature>
<evidence type="ECO:0000259" key="6">
    <source>
        <dbReference type="Pfam" id="PF21000"/>
    </source>
</evidence>
<evidence type="ECO:0000313" key="8">
    <source>
        <dbReference type="Proteomes" id="UP001307889"/>
    </source>
</evidence>
<feature type="region of interest" description="Disordered" evidence="3">
    <location>
        <begin position="208"/>
        <end position="285"/>
    </location>
</feature>
<dbReference type="SMART" id="SM01161">
    <property type="entry name" value="DUF1767"/>
    <property type="match status" value="1"/>
</dbReference>
<dbReference type="InterPro" id="IPR049363">
    <property type="entry name" value="RMI1_N"/>
</dbReference>
<feature type="region of interest" description="Disordered" evidence="3">
    <location>
        <begin position="107"/>
        <end position="130"/>
    </location>
</feature>
<dbReference type="InterPro" id="IPR013894">
    <property type="entry name" value="RMI1_OB"/>
</dbReference>
<reference evidence="7 8" key="1">
    <citation type="submission" date="2023-09" db="EMBL/GenBank/DDBJ databases">
        <title>Nesidiocoris tenuis whole genome shotgun sequence.</title>
        <authorList>
            <person name="Shibata T."/>
            <person name="Shimoda M."/>
            <person name="Kobayashi T."/>
            <person name="Uehara T."/>
        </authorList>
    </citation>
    <scope>NUCLEOTIDE SEQUENCE [LARGE SCALE GENOMIC DNA]</scope>
    <source>
        <strain evidence="7 8">Japan</strain>
    </source>
</reference>
<keyword evidence="8" id="KW-1185">Reference proteome</keyword>
<feature type="region of interest" description="Disordered" evidence="3">
    <location>
        <begin position="313"/>
        <end position="479"/>
    </location>
</feature>
<feature type="domain" description="RMI1 N-terminal" evidence="6">
    <location>
        <begin position="12"/>
        <end position="58"/>
    </location>
</feature>
<dbReference type="Pfam" id="PF21000">
    <property type="entry name" value="RMI1_N_N"/>
    <property type="match status" value="1"/>
</dbReference>
<gene>
    <name evidence="7" type="ORF">NTJ_01280</name>
</gene>
<sequence length="665" mass="73019">MDNAIGSVCAQFKSRGIVLPPSNEWLIACVECYFEMKPNHSPSELFEFAYEQWTLADLIDVNAPSLPPACKSCNKIILPGKYAVQVNYVVNVAVPFHKQLQEIRRPDAQKNLEIDNERQDRDRGPKTGTSRLLKLEITDGVTTVTGFEYAPIPAITRCVPGEKILLIGPIEARKGALFLKPENITVLGGEVDTLLICNAMENVLARSLKEPENPDPYKTSPVNGQMPSSAAASRTQMPPPPAQPTGYPIIPNSPTAPVSQASRRNEPPNQRPPETPAPRSAQSDMTRMLDDGEDEIFASLSDALDDSIISEESASANTAQPSTGHQSRTVSSPSINRPKTAQPTTSKNPMTKNKSGHSSKLTQPTLSGFLSQKKPQETSIVSFSDLESTGPSSSSNLTNRQLESSSTCAGNSAGKFEAQRGLNGSSGTVVNVQQKKRKDPDALETYLPTATPPEPSSRRPNEEPTSSIMGGSKCPPANDDLQYDWIPPPKKANLEQLRPSHEKGKILIDYTNSASLDLNLLSSQSENVKHDHKFVPPAVKAAIDVEPFPPKDYPSHRTARGKVVQMNKLKISNGKWQLTATISVKGVQIQVDFSPETVDKLLTVSCEEIERHKPEFGKNPELKQKYNNLIKMGQEKVRNLDCEMEFYFKNFISKPILTNVFLSDR</sequence>
<dbReference type="Gene3D" id="2.40.50.770">
    <property type="entry name" value="RecQ-mediated genome instability protein Rmi1, C-terminal domain"/>
    <property type="match status" value="1"/>
</dbReference>
<dbReference type="InterPro" id="IPR042470">
    <property type="entry name" value="RMI1_N_C_sf"/>
</dbReference>
<dbReference type="PANTHER" id="PTHR14790:SF15">
    <property type="entry name" value="RECQ-MEDIATED GENOME INSTABILITY PROTEIN 1"/>
    <property type="match status" value="1"/>
</dbReference>
<dbReference type="Pfam" id="PF08585">
    <property type="entry name" value="RMI1_N_C"/>
    <property type="match status" value="1"/>
</dbReference>
<organism evidence="7 8">
    <name type="scientific">Nesidiocoris tenuis</name>
    <dbReference type="NCBI Taxonomy" id="355587"/>
    <lineage>
        <taxon>Eukaryota</taxon>
        <taxon>Metazoa</taxon>
        <taxon>Ecdysozoa</taxon>
        <taxon>Arthropoda</taxon>
        <taxon>Hexapoda</taxon>
        <taxon>Insecta</taxon>
        <taxon>Pterygota</taxon>
        <taxon>Neoptera</taxon>
        <taxon>Paraneoptera</taxon>
        <taxon>Hemiptera</taxon>
        <taxon>Heteroptera</taxon>
        <taxon>Panheteroptera</taxon>
        <taxon>Cimicomorpha</taxon>
        <taxon>Miridae</taxon>
        <taxon>Dicyphina</taxon>
        <taxon>Nesidiocoris</taxon>
    </lineage>
</organism>
<accession>A0ABN7AB17</accession>
<dbReference type="Pfam" id="PF16099">
    <property type="entry name" value="RMI1_C"/>
    <property type="match status" value="1"/>
</dbReference>
<proteinExistence type="inferred from homology"/>
<name>A0ABN7AB17_9HEMI</name>
<dbReference type="PANTHER" id="PTHR14790">
    <property type="entry name" value="RECQ-MEDIATED GENOME INSTABILITY PROTEIN 1 RMI1"/>
    <property type="match status" value="1"/>
</dbReference>
<feature type="compositionally biased region" description="Polar residues" evidence="3">
    <location>
        <begin position="252"/>
        <end position="262"/>
    </location>
</feature>
<protein>
    <recommendedName>
        <fullName evidence="2">RecQ-mediated genome instability protein 1</fullName>
    </recommendedName>
</protein>
<dbReference type="InterPro" id="IPR032199">
    <property type="entry name" value="RMI1_C"/>
</dbReference>
<evidence type="ECO:0000256" key="3">
    <source>
        <dbReference type="SAM" id="MobiDB-lite"/>
    </source>
</evidence>
<feature type="compositionally biased region" description="Polar residues" evidence="3">
    <location>
        <begin position="314"/>
        <end position="370"/>
    </location>
</feature>
<feature type="compositionally biased region" description="Polar residues" evidence="3">
    <location>
        <begin position="377"/>
        <end position="410"/>
    </location>
</feature>
<dbReference type="EMBL" id="AP028909">
    <property type="protein sequence ID" value="BES88474.1"/>
    <property type="molecule type" value="Genomic_DNA"/>
</dbReference>
<evidence type="ECO:0000256" key="2">
    <source>
        <dbReference type="ARBA" id="ARBA00018987"/>
    </source>
</evidence>
<feature type="domain" description="RecQ mediated genome instability protein 1 OB-fold" evidence="4">
    <location>
        <begin position="66"/>
        <end position="199"/>
    </location>
</feature>
<feature type="domain" description="RecQ-mediated genome instability protein 1 C-terminal OB-fold" evidence="5">
    <location>
        <begin position="567"/>
        <end position="659"/>
    </location>
</feature>
<evidence type="ECO:0000313" key="7">
    <source>
        <dbReference type="EMBL" id="BES88474.1"/>
    </source>
</evidence>
<evidence type="ECO:0000259" key="5">
    <source>
        <dbReference type="Pfam" id="PF16099"/>
    </source>
</evidence>